<name>A0A8J5IEZ6_9STRA</name>
<evidence type="ECO:0000313" key="2">
    <source>
        <dbReference type="Proteomes" id="UP000709295"/>
    </source>
</evidence>
<proteinExistence type="predicted"/>
<evidence type="ECO:0000313" key="1">
    <source>
        <dbReference type="EMBL" id="KAG6946706.1"/>
    </source>
</evidence>
<dbReference type="EMBL" id="JAENGY010001830">
    <property type="protein sequence ID" value="KAG6946706.1"/>
    <property type="molecule type" value="Genomic_DNA"/>
</dbReference>
<organism evidence="1 2">
    <name type="scientific">Phytophthora aleatoria</name>
    <dbReference type="NCBI Taxonomy" id="2496075"/>
    <lineage>
        <taxon>Eukaryota</taxon>
        <taxon>Sar</taxon>
        <taxon>Stramenopiles</taxon>
        <taxon>Oomycota</taxon>
        <taxon>Peronosporomycetes</taxon>
        <taxon>Peronosporales</taxon>
        <taxon>Peronosporaceae</taxon>
        <taxon>Phytophthora</taxon>
    </lineage>
</organism>
<sequence length="110" mass="12807">MPLPRRRQNLRLKNLMKSQQSLLRTSRLMDQPMDLPTHLPLLQLTAPRTHRLMDLPMLQLTAPRTLQLMDLPMLRPMLQPTRQLCHRALTKAPTELVWRTVSDTSPPSLT</sequence>
<accession>A0A8J5IEZ6</accession>
<protein>
    <submittedName>
        <fullName evidence="1">Uncharacterized protein</fullName>
    </submittedName>
</protein>
<reference evidence="1" key="1">
    <citation type="submission" date="2021-01" db="EMBL/GenBank/DDBJ databases">
        <title>Phytophthora aleatoria, a newly-described species from Pinus radiata is distinct from Phytophthora cactorum isolates based on comparative genomics.</title>
        <authorList>
            <person name="Mcdougal R."/>
            <person name="Panda P."/>
            <person name="Williams N."/>
            <person name="Studholme D.J."/>
        </authorList>
    </citation>
    <scope>NUCLEOTIDE SEQUENCE</scope>
    <source>
        <strain evidence="1">NZFS 4037</strain>
    </source>
</reference>
<keyword evidence="2" id="KW-1185">Reference proteome</keyword>
<dbReference type="Proteomes" id="UP000709295">
    <property type="component" value="Unassembled WGS sequence"/>
</dbReference>
<comment type="caution">
    <text evidence="1">The sequence shown here is derived from an EMBL/GenBank/DDBJ whole genome shotgun (WGS) entry which is preliminary data.</text>
</comment>
<dbReference type="AlphaFoldDB" id="A0A8J5IEZ6"/>
<gene>
    <name evidence="1" type="ORF">JG688_00015897</name>
</gene>